<comment type="cofactor">
    <cofactor evidence="1">
        <name>pyridoxal 5'-phosphate</name>
        <dbReference type="ChEBI" id="CHEBI:597326"/>
    </cofactor>
</comment>
<keyword evidence="4 10" id="KW-0812">Transmembrane</keyword>
<proteinExistence type="predicted"/>
<feature type="transmembrane region" description="Helical" evidence="10">
    <location>
        <begin position="273"/>
        <end position="290"/>
    </location>
</feature>
<keyword evidence="6" id="KW-0029">Amino-acid transport</keyword>
<feature type="region of interest" description="Disordered" evidence="9">
    <location>
        <begin position="1"/>
        <end position="26"/>
    </location>
</feature>
<sequence>MSEKVPPMRDDIVNPSSPRNDAFDDENLNEKTVIGHETNPETSLHRGLQARHITMIAIGGAIGTGLIIGTGKALAQAGPGSVFVSYTIVGFIVYLLMFAVGEMAAWLPMSSSFSGYAARFCDPALGFALGWCYWFKYIIVCPNQLTAGALVLQYWVDRDKVNPGVFIAVFLVTITFINYFGIRFFGEIEFWLSSLKVFTIIGIILFSLVITCGGGPSGEAIGFRYWHSPGIWSCMVTAVFAFLGTELVGVTVAEAQNPRKTIPRAIRLTFYRILFFYCGSVLMVGMLVPYNSEKLIFAVNKVSTGAAASPFVVAAEVAGVKAASQILNGSILIFVFSAANSDLYISSRTLYALASSGLAPKIFKRTDRRGVPVYALALSVAFSLLAFMNVSNDSKKVFSYFVNLNTIFGLLSWIAILVTHIYWCRARKAQDVTNEMLPYAAPLGVWGSYGALFMCILIALCKNFEVFTDGNWNTASFVTGYLGIPIFLVLIFGYKIVYKTKGYKPEEVDLFSGKDIIDREEEEFLARKAASKAAQANEVKKAKKISELVRPYPVPEETNPVVMHLDGARIFDVVAAEGVSLKEYAACFDSVSICLAKGLGAPMGSIIAGTKAFIERAKYFKRMFGGATRQPGMMAAAALAAMEITLPRIKSIHFLTYEISTKLEGLGYKLALPAQTNMIVLDLAAMGIPGSAFVEYCAKYGSLLFPVVELCSIIK</sequence>
<dbReference type="InterPro" id="IPR015424">
    <property type="entry name" value="PyrdxlP-dep_Trfase"/>
</dbReference>
<keyword evidence="3" id="KW-0813">Transport</keyword>
<evidence type="ECO:0000256" key="4">
    <source>
        <dbReference type="ARBA" id="ARBA00022692"/>
    </source>
</evidence>
<dbReference type="FunFam" id="1.20.1740.10:FF:000006">
    <property type="entry name" value="General amino acid permease"/>
    <property type="match status" value="1"/>
</dbReference>
<dbReference type="InterPro" id="IPR050524">
    <property type="entry name" value="APC_YAT"/>
</dbReference>
<feature type="domain" description="Amino acid permease/ SLC12A" evidence="11">
    <location>
        <begin position="52"/>
        <end position="501"/>
    </location>
</feature>
<keyword evidence="7 10" id="KW-1133">Transmembrane helix</keyword>
<comment type="caution">
    <text evidence="13">The sequence shown here is derived from an EMBL/GenBank/DDBJ whole genome shotgun (WGS) entry which is preliminary data.</text>
</comment>
<dbReference type="EMBL" id="JADCTT010000010">
    <property type="protein sequence ID" value="KAF9747654.1"/>
    <property type="molecule type" value="Genomic_DNA"/>
</dbReference>
<dbReference type="GO" id="GO:0006520">
    <property type="term" value="P:amino acid metabolic process"/>
    <property type="evidence" value="ECO:0007669"/>
    <property type="project" value="InterPro"/>
</dbReference>
<name>A0A8H7KC27_BIOOC</name>
<keyword evidence="5" id="KW-0663">Pyridoxal phosphate</keyword>
<dbReference type="PROSITE" id="PS00218">
    <property type="entry name" value="AMINO_ACID_PERMEASE_1"/>
    <property type="match status" value="1"/>
</dbReference>
<evidence type="ECO:0000256" key="8">
    <source>
        <dbReference type="ARBA" id="ARBA00023136"/>
    </source>
</evidence>
<evidence type="ECO:0000259" key="11">
    <source>
        <dbReference type="Pfam" id="PF00324"/>
    </source>
</evidence>
<feature type="transmembrane region" description="Helical" evidence="10">
    <location>
        <begin position="165"/>
        <end position="185"/>
    </location>
</feature>
<gene>
    <name evidence="13" type="ORF">IM811_002988</name>
</gene>
<feature type="transmembrane region" description="Helical" evidence="10">
    <location>
        <begin position="472"/>
        <end position="494"/>
    </location>
</feature>
<evidence type="ECO:0000256" key="5">
    <source>
        <dbReference type="ARBA" id="ARBA00022898"/>
    </source>
</evidence>
<accession>A0A8H7KC27</accession>
<feature type="transmembrane region" description="Helical" evidence="10">
    <location>
        <begin position="230"/>
        <end position="252"/>
    </location>
</feature>
<dbReference type="Gene3D" id="3.40.640.10">
    <property type="entry name" value="Type I PLP-dependent aspartate aminotransferase-like (Major domain)"/>
    <property type="match status" value="1"/>
</dbReference>
<dbReference type="GO" id="GO:0016829">
    <property type="term" value="F:lyase activity"/>
    <property type="evidence" value="ECO:0007669"/>
    <property type="project" value="InterPro"/>
</dbReference>
<evidence type="ECO:0000256" key="10">
    <source>
        <dbReference type="SAM" id="Phobius"/>
    </source>
</evidence>
<comment type="subcellular location">
    <subcellularLocation>
        <location evidence="2">Membrane</location>
        <topology evidence="2">Multi-pass membrane protein</topology>
    </subcellularLocation>
</comment>
<dbReference type="InterPro" id="IPR015421">
    <property type="entry name" value="PyrdxlP-dep_Trfase_major"/>
</dbReference>
<feature type="transmembrane region" description="Helical" evidence="10">
    <location>
        <begin position="197"/>
        <end position="218"/>
    </location>
</feature>
<evidence type="ECO:0000256" key="3">
    <source>
        <dbReference type="ARBA" id="ARBA00022448"/>
    </source>
</evidence>
<evidence type="ECO:0000256" key="9">
    <source>
        <dbReference type="SAM" id="MobiDB-lite"/>
    </source>
</evidence>
<dbReference type="Proteomes" id="UP000616885">
    <property type="component" value="Unassembled WGS sequence"/>
</dbReference>
<feature type="transmembrane region" description="Helical" evidence="10">
    <location>
        <begin position="400"/>
        <end position="424"/>
    </location>
</feature>
<dbReference type="Pfam" id="PF01212">
    <property type="entry name" value="Beta_elim_lyase"/>
    <property type="match status" value="1"/>
</dbReference>
<reference evidence="13" key="1">
    <citation type="submission" date="2020-10" db="EMBL/GenBank/DDBJ databases">
        <title>High-Quality Genome Resource of Clonostachys rosea strain S41 by Oxford Nanopore Long-Read Sequencing.</title>
        <authorList>
            <person name="Wang H."/>
        </authorList>
    </citation>
    <scope>NUCLEOTIDE SEQUENCE</scope>
    <source>
        <strain evidence="13">S41</strain>
    </source>
</reference>
<evidence type="ECO:0000313" key="13">
    <source>
        <dbReference type="EMBL" id="KAF9747654.1"/>
    </source>
</evidence>
<dbReference type="Pfam" id="PF00324">
    <property type="entry name" value="AA_permease"/>
    <property type="match status" value="1"/>
</dbReference>
<keyword evidence="8 10" id="KW-0472">Membrane</keyword>
<feature type="domain" description="Aromatic amino acid beta-eliminating lyase/threonine aldolase" evidence="12">
    <location>
        <begin position="561"/>
        <end position="684"/>
    </location>
</feature>
<feature type="transmembrane region" description="Helical" evidence="10">
    <location>
        <begin position="371"/>
        <end position="388"/>
    </location>
</feature>
<feature type="transmembrane region" description="Helical" evidence="10">
    <location>
        <begin position="53"/>
        <end position="71"/>
    </location>
</feature>
<dbReference type="AlphaFoldDB" id="A0A8H7KC27"/>
<evidence type="ECO:0000259" key="12">
    <source>
        <dbReference type="Pfam" id="PF01212"/>
    </source>
</evidence>
<evidence type="ECO:0000256" key="2">
    <source>
        <dbReference type="ARBA" id="ARBA00004141"/>
    </source>
</evidence>
<feature type="transmembrane region" description="Helical" evidence="10">
    <location>
        <begin position="83"/>
        <end position="104"/>
    </location>
</feature>
<dbReference type="InterPro" id="IPR004840">
    <property type="entry name" value="Amino_acid_permease_CS"/>
</dbReference>
<feature type="transmembrane region" description="Helical" evidence="10">
    <location>
        <begin position="124"/>
        <end position="145"/>
    </location>
</feature>
<evidence type="ECO:0008006" key="15">
    <source>
        <dbReference type="Google" id="ProtNLM"/>
    </source>
</evidence>
<dbReference type="SUPFAM" id="SSF53383">
    <property type="entry name" value="PLP-dependent transferases"/>
    <property type="match status" value="1"/>
</dbReference>
<dbReference type="Gene3D" id="1.20.1740.10">
    <property type="entry name" value="Amino acid/polyamine transporter I"/>
    <property type="match status" value="1"/>
</dbReference>
<organism evidence="13 14">
    <name type="scientific">Bionectria ochroleuca</name>
    <name type="common">Gliocladium roseum</name>
    <dbReference type="NCBI Taxonomy" id="29856"/>
    <lineage>
        <taxon>Eukaryota</taxon>
        <taxon>Fungi</taxon>
        <taxon>Dikarya</taxon>
        <taxon>Ascomycota</taxon>
        <taxon>Pezizomycotina</taxon>
        <taxon>Sordariomycetes</taxon>
        <taxon>Hypocreomycetidae</taxon>
        <taxon>Hypocreales</taxon>
        <taxon>Bionectriaceae</taxon>
        <taxon>Clonostachys</taxon>
    </lineage>
</organism>
<feature type="compositionally biased region" description="Basic and acidic residues" evidence="9">
    <location>
        <begin position="1"/>
        <end position="12"/>
    </location>
</feature>
<dbReference type="InterPro" id="IPR001597">
    <property type="entry name" value="ArAA_b-elim_lyase/Thr_aldolase"/>
</dbReference>
<evidence type="ECO:0000256" key="6">
    <source>
        <dbReference type="ARBA" id="ARBA00022970"/>
    </source>
</evidence>
<dbReference type="InterPro" id="IPR004841">
    <property type="entry name" value="AA-permease/SLC12A_dom"/>
</dbReference>
<evidence type="ECO:0000256" key="1">
    <source>
        <dbReference type="ARBA" id="ARBA00001933"/>
    </source>
</evidence>
<dbReference type="GO" id="GO:0015171">
    <property type="term" value="F:amino acid transmembrane transporter activity"/>
    <property type="evidence" value="ECO:0007669"/>
    <property type="project" value="TreeGrafter"/>
</dbReference>
<dbReference type="PANTHER" id="PTHR43341">
    <property type="entry name" value="AMINO ACID PERMEASE"/>
    <property type="match status" value="1"/>
</dbReference>
<protein>
    <recommendedName>
        <fullName evidence="15">Amino acid permease/ SLC12A domain-containing protein</fullName>
    </recommendedName>
</protein>
<dbReference type="GO" id="GO:0016020">
    <property type="term" value="C:membrane"/>
    <property type="evidence" value="ECO:0007669"/>
    <property type="project" value="UniProtKB-SubCell"/>
</dbReference>
<feature type="transmembrane region" description="Helical" evidence="10">
    <location>
        <begin position="436"/>
        <end position="460"/>
    </location>
</feature>
<evidence type="ECO:0000313" key="14">
    <source>
        <dbReference type="Proteomes" id="UP000616885"/>
    </source>
</evidence>
<dbReference type="PANTHER" id="PTHR43341:SF9">
    <property type="entry name" value="DICARBOXYLIC AMINO ACID PERMEASE"/>
    <property type="match status" value="1"/>
</dbReference>
<evidence type="ECO:0000256" key="7">
    <source>
        <dbReference type="ARBA" id="ARBA00022989"/>
    </source>
</evidence>